<evidence type="ECO:0000256" key="2">
    <source>
        <dbReference type="ARBA" id="ARBA00006789"/>
    </source>
</evidence>
<dbReference type="EMBL" id="CM018043">
    <property type="protein sequence ID" value="KAA8530707.1"/>
    <property type="molecule type" value="Genomic_DNA"/>
</dbReference>
<feature type="DNA-binding region" description="Homeobox" evidence="9">
    <location>
        <begin position="23"/>
        <end position="82"/>
    </location>
</feature>
<dbReference type="OrthoDB" id="6159439at2759"/>
<feature type="domain" description="START" evidence="14">
    <location>
        <begin position="204"/>
        <end position="412"/>
    </location>
</feature>
<dbReference type="GO" id="GO:0005634">
    <property type="term" value="C:nucleus"/>
    <property type="evidence" value="ECO:0007669"/>
    <property type="project" value="UniProtKB-SubCell"/>
</dbReference>
<evidence type="ECO:0000256" key="3">
    <source>
        <dbReference type="ARBA" id="ARBA00023015"/>
    </source>
</evidence>
<keyword evidence="8 9" id="KW-0539">Nucleus</keyword>
<evidence type="ECO:0000256" key="7">
    <source>
        <dbReference type="ARBA" id="ARBA00023163"/>
    </source>
</evidence>
<dbReference type="SMART" id="SM00234">
    <property type="entry name" value="START"/>
    <property type="match status" value="1"/>
</dbReference>
<evidence type="ECO:0000256" key="8">
    <source>
        <dbReference type="ARBA" id="ARBA00023242"/>
    </source>
</evidence>
<dbReference type="SUPFAM" id="SSF55961">
    <property type="entry name" value="Bet v1-like"/>
    <property type="match status" value="2"/>
</dbReference>
<evidence type="ECO:0000313" key="16">
    <source>
        <dbReference type="Proteomes" id="UP000325577"/>
    </source>
</evidence>
<feature type="region of interest" description="Disordered" evidence="12">
    <location>
        <begin position="1"/>
        <end position="35"/>
    </location>
</feature>
<evidence type="ECO:0000256" key="11">
    <source>
        <dbReference type="SAM" id="Coils"/>
    </source>
</evidence>
<dbReference type="InterPro" id="IPR009057">
    <property type="entry name" value="Homeodomain-like_sf"/>
</dbReference>
<feature type="region of interest" description="Disordered" evidence="12">
    <location>
        <begin position="598"/>
        <end position="622"/>
    </location>
</feature>
<evidence type="ECO:0000256" key="12">
    <source>
        <dbReference type="SAM" id="MobiDB-lite"/>
    </source>
</evidence>
<feature type="coiled-coil region" evidence="11">
    <location>
        <begin position="73"/>
        <end position="100"/>
    </location>
</feature>
<dbReference type="PANTHER" id="PTHR45654">
    <property type="entry name" value="HOMEOBOX-LEUCINE ZIPPER PROTEIN MERISTEM L1"/>
    <property type="match status" value="1"/>
</dbReference>
<dbReference type="Pfam" id="PF25797">
    <property type="entry name" value="PDF2_C"/>
    <property type="match status" value="1"/>
</dbReference>
<dbReference type="AlphaFoldDB" id="A0A5J5AMP0"/>
<keyword evidence="3" id="KW-0805">Transcription regulation</keyword>
<name>A0A5J5AMP0_9ASTE</name>
<dbReference type="Gene3D" id="1.10.10.60">
    <property type="entry name" value="Homeodomain-like"/>
    <property type="match status" value="1"/>
</dbReference>
<evidence type="ECO:0000256" key="6">
    <source>
        <dbReference type="ARBA" id="ARBA00023155"/>
    </source>
</evidence>
<evidence type="ECO:0008006" key="17">
    <source>
        <dbReference type="Google" id="ProtNLM"/>
    </source>
</evidence>
<proteinExistence type="inferred from homology"/>
<keyword evidence="4 11" id="KW-0175">Coiled coil</keyword>
<organism evidence="15 16">
    <name type="scientific">Nyssa sinensis</name>
    <dbReference type="NCBI Taxonomy" id="561372"/>
    <lineage>
        <taxon>Eukaryota</taxon>
        <taxon>Viridiplantae</taxon>
        <taxon>Streptophyta</taxon>
        <taxon>Embryophyta</taxon>
        <taxon>Tracheophyta</taxon>
        <taxon>Spermatophyta</taxon>
        <taxon>Magnoliopsida</taxon>
        <taxon>eudicotyledons</taxon>
        <taxon>Gunneridae</taxon>
        <taxon>Pentapetalae</taxon>
        <taxon>asterids</taxon>
        <taxon>Cornales</taxon>
        <taxon>Nyssaceae</taxon>
        <taxon>Nyssa</taxon>
    </lineage>
</organism>
<dbReference type="GO" id="GO:0003677">
    <property type="term" value="F:DNA binding"/>
    <property type="evidence" value="ECO:0007669"/>
    <property type="project" value="UniProtKB-UniRule"/>
</dbReference>
<evidence type="ECO:0000259" key="13">
    <source>
        <dbReference type="PROSITE" id="PS50071"/>
    </source>
</evidence>
<dbReference type="Pfam" id="PF01852">
    <property type="entry name" value="START"/>
    <property type="match status" value="1"/>
</dbReference>
<dbReference type="SUPFAM" id="SSF46689">
    <property type="entry name" value="Homeodomain-like"/>
    <property type="match status" value="1"/>
</dbReference>
<keyword evidence="16" id="KW-1185">Reference proteome</keyword>
<dbReference type="SMART" id="SM00389">
    <property type="entry name" value="HOX"/>
    <property type="match status" value="1"/>
</dbReference>
<evidence type="ECO:0000256" key="9">
    <source>
        <dbReference type="PROSITE-ProRule" id="PRU00108"/>
    </source>
</evidence>
<dbReference type="PROSITE" id="PS50071">
    <property type="entry name" value="HOMEOBOX_2"/>
    <property type="match status" value="1"/>
</dbReference>
<accession>A0A5J5AMP0</accession>
<sequence>MDSMSGGNGSGSGDDHEASNSRKGRKYHRHTAHQTQQLEAFFKECPHPDENQRRQLGRELELEPMQIKFWFQNKRTQKKAQNERADNSALRAENERIQCENVAIRDAINNATCPACSVPPIGERERQPGLEELQMENLHLKREHERVSNIITNYLGKSVPQILSLDSQAEGFLGLGLAAASSELDIVSVNPSNPPLPYQMNGIQDMEKLLMVETAASAMDELIKLLQVNEPVWIKSSTGGRYFLHSDSYDKLFPRVSHFKSSSAQVESSKYSGVVMMSGSQLADMFLDSDKWVDVFPTIVTKATTIEVLDTGMSGHQDASLQLACGWWLTVSYDCSRENPDTAPLRTWKLPSGCMIQDMSNGYSRVTWVEHVEVDDKSLNHRLFRDLVCNSSAYGAERWVITLQRTCERAAYALVANTPNNELGGVINMPEGRRSLMKLSHRMVKNFCSMLSMSDKLGFPHLSELNNCGVRISVRKSDESGQPDGVVVSAATSLWLPLSCETLFNFFRNQNTRAQWDVLSYGNPVHEIANISSGPHPGNCVSVIQPFVPHESNMLMLQENCMDSLGSLIVYAPIDIPAIRSVITGEDSTCMPILPSGFVISGDGRPERETGASTSTSASGSSGSLLTVAFQILVCCSSSKQLNMESVATVNTLISSTVQKIKAALGCSNID</sequence>
<dbReference type="PROSITE" id="PS50848">
    <property type="entry name" value="START"/>
    <property type="match status" value="1"/>
</dbReference>
<comment type="similarity">
    <text evidence="2">Belongs to the HD-ZIP homeobox family. Class IV subfamily.</text>
</comment>
<evidence type="ECO:0000256" key="10">
    <source>
        <dbReference type="RuleBase" id="RU000682"/>
    </source>
</evidence>
<dbReference type="GO" id="GO:0008289">
    <property type="term" value="F:lipid binding"/>
    <property type="evidence" value="ECO:0007669"/>
    <property type="project" value="InterPro"/>
</dbReference>
<dbReference type="PANTHER" id="PTHR45654:SF9">
    <property type="entry name" value="HOMEOBOX-LEUCINE ZIPPER PROTEIN HDG10-RELATED"/>
    <property type="match status" value="1"/>
</dbReference>
<dbReference type="CDD" id="cd00086">
    <property type="entry name" value="homeodomain"/>
    <property type="match status" value="1"/>
</dbReference>
<dbReference type="InterPro" id="IPR042160">
    <property type="entry name" value="HD-Zip_IV"/>
</dbReference>
<evidence type="ECO:0000256" key="1">
    <source>
        <dbReference type="ARBA" id="ARBA00004123"/>
    </source>
</evidence>
<feature type="domain" description="Homeobox" evidence="13">
    <location>
        <begin position="21"/>
        <end position="81"/>
    </location>
</feature>
<evidence type="ECO:0000313" key="15">
    <source>
        <dbReference type="EMBL" id="KAA8530707.1"/>
    </source>
</evidence>
<evidence type="ECO:0000256" key="4">
    <source>
        <dbReference type="ARBA" id="ARBA00023054"/>
    </source>
</evidence>
<dbReference type="InterPro" id="IPR057993">
    <property type="entry name" value="HD-Zip_IV_C"/>
</dbReference>
<dbReference type="CDD" id="cd08875">
    <property type="entry name" value="START_ArGLABRA2_like"/>
    <property type="match status" value="1"/>
</dbReference>
<keyword evidence="5 9" id="KW-0238">DNA-binding</keyword>
<dbReference type="FunFam" id="1.10.10.60:FF:000229">
    <property type="entry name" value="Homeobox-leucine zipper protein HDG1"/>
    <property type="match status" value="1"/>
</dbReference>
<dbReference type="InterPro" id="IPR002913">
    <property type="entry name" value="START_lipid-bd_dom"/>
</dbReference>
<dbReference type="Pfam" id="PF00046">
    <property type="entry name" value="Homeodomain"/>
    <property type="match status" value="1"/>
</dbReference>
<feature type="compositionally biased region" description="Gly residues" evidence="12">
    <location>
        <begin position="1"/>
        <end position="12"/>
    </location>
</feature>
<protein>
    <recommendedName>
        <fullName evidence="17">Homeobox domain-containing protein</fullName>
    </recommendedName>
</protein>
<keyword evidence="6 9" id="KW-0371">Homeobox</keyword>
<evidence type="ECO:0000259" key="14">
    <source>
        <dbReference type="PROSITE" id="PS50848"/>
    </source>
</evidence>
<reference evidence="15 16" key="1">
    <citation type="submission" date="2019-09" db="EMBL/GenBank/DDBJ databases">
        <title>A chromosome-level genome assembly of the Chinese tupelo Nyssa sinensis.</title>
        <authorList>
            <person name="Yang X."/>
            <person name="Kang M."/>
            <person name="Yang Y."/>
            <person name="Xiong H."/>
            <person name="Wang M."/>
            <person name="Zhang Z."/>
            <person name="Wang Z."/>
            <person name="Wu H."/>
            <person name="Ma T."/>
            <person name="Liu J."/>
            <person name="Xi Z."/>
        </authorList>
    </citation>
    <scope>NUCLEOTIDE SEQUENCE [LARGE SCALE GENOMIC DNA]</scope>
    <source>
        <strain evidence="15">J267</strain>
        <tissue evidence="15">Leaf</tissue>
    </source>
</reference>
<keyword evidence="7" id="KW-0804">Transcription</keyword>
<feature type="compositionally biased region" description="Low complexity" evidence="12">
    <location>
        <begin position="611"/>
        <end position="622"/>
    </location>
</feature>
<gene>
    <name evidence="15" type="ORF">F0562_005359</name>
</gene>
<dbReference type="Proteomes" id="UP000325577">
    <property type="component" value="Linkage Group LG2"/>
</dbReference>
<evidence type="ECO:0000256" key="5">
    <source>
        <dbReference type="ARBA" id="ARBA00023125"/>
    </source>
</evidence>
<dbReference type="InterPro" id="IPR001356">
    <property type="entry name" value="HD"/>
</dbReference>
<comment type="subcellular location">
    <subcellularLocation>
        <location evidence="1 9 10">Nucleus</location>
    </subcellularLocation>
</comment>
<feature type="compositionally biased region" description="Basic residues" evidence="12">
    <location>
        <begin position="22"/>
        <end position="32"/>
    </location>
</feature>